<reference evidence="1 2" key="1">
    <citation type="journal article" date="2018" name="Front. Microbiol.">
        <title>Hydrolytic Capabilities as a Key to Environmental Success: Chitinolytic and Cellulolytic Acidobacteria From Acidic Sub-arctic Soils and Boreal Peatlands.</title>
        <authorList>
            <person name="Belova S.E."/>
            <person name="Ravin N.V."/>
            <person name="Pankratov T.A."/>
            <person name="Rakitin A.L."/>
            <person name="Ivanova A.A."/>
            <person name="Beletsky A.V."/>
            <person name="Mardanov A.V."/>
            <person name="Sinninghe Damste J.S."/>
            <person name="Dedysh S.N."/>
        </authorList>
    </citation>
    <scope>NUCLEOTIDE SEQUENCE [LARGE SCALE GENOMIC DNA]</scope>
    <source>
        <strain evidence="1 2">SBC82</strain>
    </source>
</reference>
<dbReference type="Proteomes" id="UP000253606">
    <property type="component" value="Chromosome"/>
</dbReference>
<organism evidence="1 2">
    <name type="scientific">Acidisarcina polymorpha</name>
    <dbReference type="NCBI Taxonomy" id="2211140"/>
    <lineage>
        <taxon>Bacteria</taxon>
        <taxon>Pseudomonadati</taxon>
        <taxon>Acidobacteriota</taxon>
        <taxon>Terriglobia</taxon>
        <taxon>Terriglobales</taxon>
        <taxon>Acidobacteriaceae</taxon>
        <taxon>Acidisarcina</taxon>
    </lineage>
</organism>
<dbReference type="AlphaFoldDB" id="A0A2Z5FTZ7"/>
<name>A0A2Z5FTZ7_9BACT</name>
<evidence type="ECO:0000313" key="1">
    <source>
        <dbReference type="EMBL" id="AXC10280.1"/>
    </source>
</evidence>
<protein>
    <submittedName>
        <fullName evidence="1">Uncharacterized protein</fullName>
    </submittedName>
</protein>
<gene>
    <name evidence="1" type="ORF">ACPOL_0925</name>
</gene>
<sequence>MTADTRAMCASFMEDLRERLCGERTRNAGNAALIDEANLQMASTR</sequence>
<evidence type="ECO:0000313" key="2">
    <source>
        <dbReference type="Proteomes" id="UP000253606"/>
    </source>
</evidence>
<keyword evidence="2" id="KW-1185">Reference proteome</keyword>
<dbReference type="KEGG" id="abas:ACPOL_0925"/>
<accession>A0A2Z5FTZ7</accession>
<proteinExistence type="predicted"/>
<dbReference type="EMBL" id="CP030840">
    <property type="protein sequence ID" value="AXC10280.1"/>
    <property type="molecule type" value="Genomic_DNA"/>
</dbReference>